<dbReference type="InterPro" id="IPR001920">
    <property type="entry name" value="Asp/Glu_race"/>
</dbReference>
<evidence type="ECO:0000256" key="3">
    <source>
        <dbReference type="ARBA" id="ARBA00022960"/>
    </source>
</evidence>
<sequence length="262" mass="28990">MSITPNSPIGIFDSGIGGISIARCIDKLLPNEQLIYFADSQYAPYGDKSIEQIIERVNCVADYLIQQGVKAIVVACNTATVNAIVQLRARVDIPVIGVEPAIKPAASQSKNKRIGILVTSATATNERFLSLVEQYKGRSSVLIQPCPGLVQQIEQGKHDSEHCNELLDSFITPLIKKEIDTLVLGCTHYPLISQQIKQISGDKINIIETAEPVTKELKRRLSELQLLSSKRPNKSHQIVSTELTLLQQEIISHFWPSTFNFT</sequence>
<organism evidence="8 9">
    <name type="scientific">Thalassotalea algicola</name>
    <dbReference type="NCBI Taxonomy" id="2716224"/>
    <lineage>
        <taxon>Bacteria</taxon>
        <taxon>Pseudomonadati</taxon>
        <taxon>Pseudomonadota</taxon>
        <taxon>Gammaproteobacteria</taxon>
        <taxon>Alteromonadales</taxon>
        <taxon>Colwelliaceae</taxon>
        <taxon>Thalassotalea</taxon>
    </lineage>
</organism>
<dbReference type="HAMAP" id="MF_00258">
    <property type="entry name" value="Glu_racemase"/>
    <property type="match status" value="1"/>
</dbReference>
<comment type="function">
    <text evidence="7">Provides the (R)-glutamate required for cell wall biosynthesis.</text>
</comment>
<comment type="catalytic activity">
    <reaction evidence="1 7">
        <text>L-glutamate = D-glutamate</text>
        <dbReference type="Rhea" id="RHEA:12813"/>
        <dbReference type="ChEBI" id="CHEBI:29985"/>
        <dbReference type="ChEBI" id="CHEBI:29986"/>
        <dbReference type="EC" id="5.1.1.3"/>
    </reaction>
</comment>
<dbReference type="AlphaFoldDB" id="A0A7Y0Q7I9"/>
<dbReference type="NCBIfam" id="TIGR00067">
    <property type="entry name" value="glut_race"/>
    <property type="match status" value="1"/>
</dbReference>
<dbReference type="InterPro" id="IPR015942">
    <property type="entry name" value="Asp/Glu/hydantoin_racemase"/>
</dbReference>
<dbReference type="PROSITE" id="PS00923">
    <property type="entry name" value="ASP_GLU_RACEMASE_1"/>
    <property type="match status" value="1"/>
</dbReference>
<keyword evidence="9" id="KW-1185">Reference proteome</keyword>
<dbReference type="SUPFAM" id="SSF53681">
    <property type="entry name" value="Aspartate/glutamate racemase"/>
    <property type="match status" value="2"/>
</dbReference>
<dbReference type="RefSeq" id="WP_169074439.1">
    <property type="nucleotide sequence ID" value="NZ_JABBXH010000002.1"/>
</dbReference>
<dbReference type="Proteomes" id="UP000568664">
    <property type="component" value="Unassembled WGS sequence"/>
</dbReference>
<feature type="binding site" evidence="7">
    <location>
        <begin position="187"/>
        <end position="188"/>
    </location>
    <ligand>
        <name>substrate</name>
    </ligand>
</feature>
<keyword evidence="3 7" id="KW-0133">Cell shape</keyword>
<dbReference type="Gene3D" id="3.40.50.1860">
    <property type="match status" value="2"/>
</dbReference>
<evidence type="ECO:0000313" key="8">
    <source>
        <dbReference type="EMBL" id="NMP31100.1"/>
    </source>
</evidence>
<comment type="pathway">
    <text evidence="7">Cell wall biogenesis; peptidoglycan biosynthesis.</text>
</comment>
<dbReference type="PANTHER" id="PTHR21198">
    <property type="entry name" value="GLUTAMATE RACEMASE"/>
    <property type="match status" value="1"/>
</dbReference>
<evidence type="ECO:0000313" key="9">
    <source>
        <dbReference type="Proteomes" id="UP000568664"/>
    </source>
</evidence>
<gene>
    <name evidence="7 8" type="primary">murI</name>
    <name evidence="8" type="ORF">HII17_05930</name>
</gene>
<dbReference type="PANTHER" id="PTHR21198:SF3">
    <property type="entry name" value="GLUTAMATE RACEMASE"/>
    <property type="match status" value="1"/>
</dbReference>
<feature type="binding site" evidence="7">
    <location>
        <begin position="13"/>
        <end position="14"/>
    </location>
    <ligand>
        <name>substrate</name>
    </ligand>
</feature>
<keyword evidence="6 7" id="KW-0961">Cell wall biogenesis/degradation</keyword>
<protein>
    <recommendedName>
        <fullName evidence="2 7">Glutamate racemase</fullName>
        <ecNumber evidence="2 7">5.1.1.3</ecNumber>
    </recommendedName>
</protein>
<comment type="caution">
    <text evidence="8">The sequence shown here is derived from an EMBL/GenBank/DDBJ whole genome shotgun (WGS) entry which is preliminary data.</text>
</comment>
<dbReference type="InterPro" id="IPR004391">
    <property type="entry name" value="Glu_race"/>
</dbReference>
<reference evidence="8 9" key="1">
    <citation type="submission" date="2020-04" db="EMBL/GenBank/DDBJ databases">
        <title>Thalassotalea sp. M1531, isolated from the surface of marine red alga.</title>
        <authorList>
            <person name="Pang L."/>
            <person name="Lu D.-C."/>
        </authorList>
    </citation>
    <scope>NUCLEOTIDE SEQUENCE [LARGE SCALE GENOMIC DNA]</scope>
    <source>
        <strain evidence="8 9">M1531</strain>
    </source>
</reference>
<dbReference type="EMBL" id="JABBXH010000002">
    <property type="protein sequence ID" value="NMP31100.1"/>
    <property type="molecule type" value="Genomic_DNA"/>
</dbReference>
<dbReference type="GO" id="GO:0008881">
    <property type="term" value="F:glutamate racemase activity"/>
    <property type="evidence" value="ECO:0007669"/>
    <property type="project" value="UniProtKB-UniRule"/>
</dbReference>
<dbReference type="Pfam" id="PF01177">
    <property type="entry name" value="Asp_Glu_race"/>
    <property type="match status" value="1"/>
</dbReference>
<keyword evidence="5 7" id="KW-0413">Isomerase</keyword>
<evidence type="ECO:0000256" key="7">
    <source>
        <dbReference type="HAMAP-Rule" id="MF_00258"/>
    </source>
</evidence>
<proteinExistence type="inferred from homology"/>
<dbReference type="EC" id="5.1.1.3" evidence="2 7"/>
<accession>A0A7Y0Q7I9</accession>
<evidence type="ECO:0000256" key="4">
    <source>
        <dbReference type="ARBA" id="ARBA00022984"/>
    </source>
</evidence>
<feature type="active site" description="Proton donor/acceptor" evidence="7">
    <location>
        <position position="76"/>
    </location>
</feature>
<dbReference type="InterPro" id="IPR018187">
    <property type="entry name" value="Asp/Glu_racemase_AS_1"/>
</dbReference>
<comment type="similarity">
    <text evidence="7">Belongs to the aspartate/glutamate racemases family.</text>
</comment>
<dbReference type="PROSITE" id="PS00924">
    <property type="entry name" value="ASP_GLU_RACEMASE_2"/>
    <property type="match status" value="1"/>
</dbReference>
<keyword evidence="4 7" id="KW-0573">Peptidoglycan synthesis</keyword>
<feature type="active site" description="Proton donor/acceptor" evidence="7">
    <location>
        <position position="186"/>
    </location>
</feature>
<feature type="binding site" evidence="7">
    <location>
        <begin position="77"/>
        <end position="78"/>
    </location>
    <ligand>
        <name>substrate</name>
    </ligand>
</feature>
<evidence type="ECO:0000256" key="5">
    <source>
        <dbReference type="ARBA" id="ARBA00023235"/>
    </source>
</evidence>
<dbReference type="GO" id="GO:0071555">
    <property type="term" value="P:cell wall organization"/>
    <property type="evidence" value="ECO:0007669"/>
    <property type="project" value="UniProtKB-KW"/>
</dbReference>
<name>A0A7Y0Q7I9_9GAMM</name>
<dbReference type="FunFam" id="3.40.50.1860:FF:000001">
    <property type="entry name" value="Glutamate racemase"/>
    <property type="match status" value="1"/>
</dbReference>
<dbReference type="GO" id="GO:0008360">
    <property type="term" value="P:regulation of cell shape"/>
    <property type="evidence" value="ECO:0007669"/>
    <property type="project" value="UniProtKB-KW"/>
</dbReference>
<dbReference type="InterPro" id="IPR033134">
    <property type="entry name" value="Asp/Glu_racemase_AS_2"/>
</dbReference>
<evidence type="ECO:0000256" key="6">
    <source>
        <dbReference type="ARBA" id="ARBA00023316"/>
    </source>
</evidence>
<evidence type="ECO:0000256" key="2">
    <source>
        <dbReference type="ARBA" id="ARBA00013090"/>
    </source>
</evidence>
<dbReference type="UniPathway" id="UPA00219"/>
<evidence type="ECO:0000256" key="1">
    <source>
        <dbReference type="ARBA" id="ARBA00001602"/>
    </source>
</evidence>
<feature type="binding site" evidence="7">
    <location>
        <begin position="45"/>
        <end position="46"/>
    </location>
    <ligand>
        <name>substrate</name>
    </ligand>
</feature>
<dbReference type="GO" id="GO:0009252">
    <property type="term" value="P:peptidoglycan biosynthetic process"/>
    <property type="evidence" value="ECO:0007669"/>
    <property type="project" value="UniProtKB-UniRule"/>
</dbReference>